<accession>A0A9E2KY50</accession>
<dbReference type="PANTHER" id="PTHR40072:SF1">
    <property type="entry name" value="MOLYBDOPTERIN-GUANINE DINUCLEOTIDE BIOSYNTHESIS ADAPTER PROTEIN"/>
    <property type="match status" value="1"/>
</dbReference>
<dbReference type="PANTHER" id="PTHR40072">
    <property type="entry name" value="MOLYBDOPTERIN-GUANINE DINUCLEOTIDE BIOSYNTHESIS ADAPTER PROTEIN-RELATED"/>
    <property type="match status" value="1"/>
</dbReference>
<dbReference type="GO" id="GO:0006777">
    <property type="term" value="P:Mo-molybdopterin cofactor biosynthetic process"/>
    <property type="evidence" value="ECO:0007669"/>
    <property type="project" value="InterPro"/>
</dbReference>
<dbReference type="Proteomes" id="UP000724657">
    <property type="component" value="Unassembled WGS sequence"/>
</dbReference>
<comment type="caution">
    <text evidence="2">The sequence shown here is derived from an EMBL/GenBank/DDBJ whole genome shotgun (WGS) entry which is preliminary data.</text>
</comment>
<protein>
    <submittedName>
        <fullName evidence="2">Molybdopterin-guanine dinucleotide biosynthesis protein B</fullName>
    </submittedName>
</protein>
<gene>
    <name evidence="2" type="primary">mobB</name>
    <name evidence="2" type="ORF">IAA47_02340</name>
</gene>
<sequence>MGTIKPFILQICGYKNTGKTTLVNKLVKFFSKYDLKVGTIKHDGHDFETINYLEDNFQHFNSSAQKSIVFSRNKWLLIEKKENTLEAMMDLMKDMDIIIVEGCKNSSLPKIELLRKGVSEYPVSNPKNRIGVYSDFDYSQERCFKKDNDEIFHFLLKLIGKREKNKKGLLHT</sequence>
<dbReference type="InterPro" id="IPR027417">
    <property type="entry name" value="P-loop_NTPase"/>
</dbReference>
<dbReference type="EMBL" id="JAHLFN010000018">
    <property type="protein sequence ID" value="MBU3841821.1"/>
    <property type="molecule type" value="Genomic_DNA"/>
</dbReference>
<organism evidence="2 3">
    <name type="scientific">Candidatus Fusobacterium pullicola</name>
    <dbReference type="NCBI Taxonomy" id="2838601"/>
    <lineage>
        <taxon>Bacteria</taxon>
        <taxon>Fusobacteriati</taxon>
        <taxon>Fusobacteriota</taxon>
        <taxon>Fusobacteriia</taxon>
        <taxon>Fusobacteriales</taxon>
        <taxon>Fusobacteriaceae</taxon>
        <taxon>Fusobacterium</taxon>
    </lineage>
</organism>
<dbReference type="SUPFAM" id="SSF52540">
    <property type="entry name" value="P-loop containing nucleoside triphosphate hydrolases"/>
    <property type="match status" value="1"/>
</dbReference>
<dbReference type="InterPro" id="IPR052539">
    <property type="entry name" value="MGD_biosynthesis_adapter"/>
</dbReference>
<dbReference type="AlphaFoldDB" id="A0A9E2KY50"/>
<dbReference type="GO" id="GO:0005525">
    <property type="term" value="F:GTP binding"/>
    <property type="evidence" value="ECO:0007669"/>
    <property type="project" value="InterPro"/>
</dbReference>
<feature type="domain" description="Molybdopterin-guanine dinucleotide biosynthesis protein B (MobB)" evidence="1">
    <location>
        <begin position="8"/>
        <end position="123"/>
    </location>
</feature>
<evidence type="ECO:0000259" key="1">
    <source>
        <dbReference type="Pfam" id="PF03205"/>
    </source>
</evidence>
<reference evidence="2" key="2">
    <citation type="submission" date="2021-04" db="EMBL/GenBank/DDBJ databases">
        <authorList>
            <person name="Gilroy R."/>
        </authorList>
    </citation>
    <scope>NUCLEOTIDE SEQUENCE</scope>
    <source>
        <strain evidence="2">A6-441</strain>
    </source>
</reference>
<evidence type="ECO:0000313" key="3">
    <source>
        <dbReference type="Proteomes" id="UP000724657"/>
    </source>
</evidence>
<dbReference type="Gene3D" id="3.40.50.300">
    <property type="entry name" value="P-loop containing nucleotide triphosphate hydrolases"/>
    <property type="match status" value="1"/>
</dbReference>
<reference evidence="2" key="1">
    <citation type="journal article" date="2021" name="PeerJ">
        <title>Extensive microbial diversity within the chicken gut microbiome revealed by metagenomics and culture.</title>
        <authorList>
            <person name="Gilroy R."/>
            <person name="Ravi A."/>
            <person name="Getino M."/>
            <person name="Pursley I."/>
            <person name="Horton D.L."/>
            <person name="Alikhan N.F."/>
            <person name="Baker D."/>
            <person name="Gharbi K."/>
            <person name="Hall N."/>
            <person name="Watson M."/>
            <person name="Adriaenssens E.M."/>
            <person name="Foster-Nyarko E."/>
            <person name="Jarju S."/>
            <person name="Secka A."/>
            <person name="Antonio M."/>
            <person name="Oren A."/>
            <person name="Chaudhuri R.R."/>
            <person name="La Ragione R."/>
            <person name="Hildebrand F."/>
            <person name="Pallen M.J."/>
        </authorList>
    </citation>
    <scope>NUCLEOTIDE SEQUENCE</scope>
    <source>
        <strain evidence="2">A6-441</strain>
    </source>
</reference>
<dbReference type="NCBIfam" id="TIGR00176">
    <property type="entry name" value="mobB"/>
    <property type="match status" value="1"/>
</dbReference>
<proteinExistence type="predicted"/>
<evidence type="ECO:0000313" key="2">
    <source>
        <dbReference type="EMBL" id="MBU3841821.1"/>
    </source>
</evidence>
<dbReference type="InterPro" id="IPR004435">
    <property type="entry name" value="MobB_dom"/>
</dbReference>
<dbReference type="Pfam" id="PF03205">
    <property type="entry name" value="MobB"/>
    <property type="match status" value="1"/>
</dbReference>
<name>A0A9E2KY50_9FUSO</name>